<evidence type="ECO:0000256" key="1">
    <source>
        <dbReference type="SAM" id="SignalP"/>
    </source>
</evidence>
<feature type="chain" id="PRO_5046428011" evidence="1">
    <location>
        <begin position="23"/>
        <end position="332"/>
    </location>
</feature>
<gene>
    <name evidence="2" type="ORF">K6Y31_06550</name>
</gene>
<sequence length="332" mass="36787">MSRIIHSLLASSLLLASQQSVADLAEPGVDFVLNINGGGGQAQSQSNTDKDNAITKDLNNAGKKQTAASAFVLGRLSYTLMNKKTQFFLGNSEDSVVVGDFKAELGISQEFDNGTIVTLAYIPMLAKSEAWKDPFITNVKRTTTDVESQGARVRFENLFSQPLTFEYTWAEANFEHEHSGQHNSLNLSSQQQALLKRDADYHQVYLDYTYALNEQFAIQPSVTFTRGESDGKAMAFDQGEFQASFISQLSPQSQLVSSLSYSQASYDKSHPIFNKIREDKSLGAFLFYSYAQPFNWDNTTFTAMAFYGQQDSNINFYDEDGAGASVGVVYSF</sequence>
<organism evidence="2 3">
    <name type="scientific">Motilimonas cestriensis</name>
    <dbReference type="NCBI Taxonomy" id="2742685"/>
    <lineage>
        <taxon>Bacteria</taxon>
        <taxon>Pseudomonadati</taxon>
        <taxon>Pseudomonadota</taxon>
        <taxon>Gammaproteobacteria</taxon>
        <taxon>Alteromonadales</taxon>
        <taxon>Alteromonadales genera incertae sedis</taxon>
        <taxon>Motilimonas</taxon>
    </lineage>
</organism>
<dbReference type="InterPro" id="IPR016896">
    <property type="entry name" value="DUF2860"/>
</dbReference>
<evidence type="ECO:0000313" key="2">
    <source>
        <dbReference type="EMBL" id="MCE2594469.1"/>
    </source>
</evidence>
<comment type="caution">
    <text evidence="2">The sequence shown here is derived from an EMBL/GenBank/DDBJ whole genome shotgun (WGS) entry which is preliminary data.</text>
</comment>
<name>A0ABS8W9J2_9GAMM</name>
<dbReference type="RefSeq" id="WP_233052010.1">
    <property type="nucleotide sequence ID" value="NZ_JAIMJA010000005.1"/>
</dbReference>
<protein>
    <submittedName>
        <fullName evidence="2">DUF2860 domain-containing protein</fullName>
    </submittedName>
</protein>
<accession>A0ABS8W9J2</accession>
<dbReference type="EMBL" id="JAIMJA010000005">
    <property type="protein sequence ID" value="MCE2594469.1"/>
    <property type="molecule type" value="Genomic_DNA"/>
</dbReference>
<feature type="signal peptide" evidence="1">
    <location>
        <begin position="1"/>
        <end position="22"/>
    </location>
</feature>
<dbReference type="Proteomes" id="UP001201273">
    <property type="component" value="Unassembled WGS sequence"/>
</dbReference>
<keyword evidence="1" id="KW-0732">Signal</keyword>
<reference evidence="2 3" key="1">
    <citation type="journal article" date="2022" name="Environ. Microbiol. Rep.">
        <title>Eco-phylogenetic analyses reveal divergent evolution of vitamin B12 metabolism in the marine bacterial family 'Psychromonadaceae'.</title>
        <authorList>
            <person name="Jin X."/>
            <person name="Yang Y."/>
            <person name="Cao H."/>
            <person name="Gao B."/>
            <person name="Zhao Z."/>
        </authorList>
    </citation>
    <scope>NUCLEOTIDE SEQUENCE [LARGE SCALE GENOMIC DNA]</scope>
    <source>
        <strain evidence="2 3">MKS20</strain>
    </source>
</reference>
<keyword evidence="3" id="KW-1185">Reference proteome</keyword>
<evidence type="ECO:0000313" key="3">
    <source>
        <dbReference type="Proteomes" id="UP001201273"/>
    </source>
</evidence>
<dbReference type="Pfam" id="PF11059">
    <property type="entry name" value="DUF2860"/>
    <property type="match status" value="1"/>
</dbReference>
<proteinExistence type="predicted"/>
<dbReference type="PIRSF" id="PIRSF028696">
    <property type="entry name" value="UCP028696"/>
    <property type="match status" value="1"/>
</dbReference>